<evidence type="ECO:0000259" key="6">
    <source>
        <dbReference type="Pfam" id="PF08386"/>
    </source>
</evidence>
<accession>A0ABQ2XEU9</accession>
<evidence type="ECO:0000256" key="3">
    <source>
        <dbReference type="SAM" id="MobiDB-lite"/>
    </source>
</evidence>
<reference evidence="8" key="1">
    <citation type="journal article" date="2019" name="Int. J. Syst. Evol. Microbiol.">
        <title>The Global Catalogue of Microorganisms (GCM) 10K type strain sequencing project: providing services to taxonomists for standard genome sequencing and annotation.</title>
        <authorList>
            <consortium name="The Broad Institute Genomics Platform"/>
            <consortium name="The Broad Institute Genome Sequencing Center for Infectious Disease"/>
            <person name="Wu L."/>
            <person name="Ma J."/>
        </authorList>
    </citation>
    <scope>NUCLEOTIDE SEQUENCE [LARGE SCALE GENOMIC DNA]</scope>
    <source>
        <strain evidence="8">JCM 4866</strain>
    </source>
</reference>
<evidence type="ECO:0000256" key="2">
    <source>
        <dbReference type="ARBA" id="ARBA00022801"/>
    </source>
</evidence>
<organism evidence="7 8">
    <name type="scientific">Streptomyces lomondensis</name>
    <dbReference type="NCBI Taxonomy" id="68229"/>
    <lineage>
        <taxon>Bacteria</taxon>
        <taxon>Bacillati</taxon>
        <taxon>Actinomycetota</taxon>
        <taxon>Actinomycetes</taxon>
        <taxon>Kitasatosporales</taxon>
        <taxon>Streptomycetaceae</taxon>
        <taxon>Streptomyces</taxon>
    </lineage>
</organism>
<keyword evidence="2" id="KW-0378">Hydrolase</keyword>
<evidence type="ECO:0000313" key="8">
    <source>
        <dbReference type="Proteomes" id="UP000617743"/>
    </source>
</evidence>
<evidence type="ECO:0000256" key="1">
    <source>
        <dbReference type="ARBA" id="ARBA00010088"/>
    </source>
</evidence>
<feature type="domain" description="AB hydrolase-1" evidence="5">
    <location>
        <begin position="101"/>
        <end position="288"/>
    </location>
</feature>
<evidence type="ECO:0000256" key="4">
    <source>
        <dbReference type="SAM" id="SignalP"/>
    </source>
</evidence>
<feature type="chain" id="PRO_5045708878" evidence="4">
    <location>
        <begin position="38"/>
        <end position="534"/>
    </location>
</feature>
<feature type="domain" description="Peptidase S33 tripeptidyl aminopeptidase-like C-terminal" evidence="6">
    <location>
        <begin position="406"/>
        <end position="498"/>
    </location>
</feature>
<comment type="similarity">
    <text evidence="1">Belongs to the peptidase S33 family.</text>
</comment>
<dbReference type="Proteomes" id="UP000617743">
    <property type="component" value="Unassembled WGS sequence"/>
</dbReference>
<keyword evidence="4" id="KW-0732">Signal</keyword>
<dbReference type="Pfam" id="PF00561">
    <property type="entry name" value="Abhydrolase_1"/>
    <property type="match status" value="1"/>
</dbReference>
<keyword evidence="8" id="KW-1185">Reference proteome</keyword>
<evidence type="ECO:0000313" key="7">
    <source>
        <dbReference type="EMBL" id="GGX14089.1"/>
    </source>
</evidence>
<name>A0ABQ2XEU9_9ACTN</name>
<dbReference type="InterPro" id="IPR000073">
    <property type="entry name" value="AB_hydrolase_1"/>
</dbReference>
<comment type="caution">
    <text evidence="7">The sequence shown here is derived from an EMBL/GenBank/DDBJ whole genome shotgun (WGS) entry which is preliminary data.</text>
</comment>
<dbReference type="InterPro" id="IPR029058">
    <property type="entry name" value="AB_hydrolase_fold"/>
</dbReference>
<evidence type="ECO:0000259" key="5">
    <source>
        <dbReference type="Pfam" id="PF00561"/>
    </source>
</evidence>
<feature type="signal peptide" evidence="4">
    <location>
        <begin position="1"/>
        <end position="37"/>
    </location>
</feature>
<dbReference type="PANTHER" id="PTHR43248">
    <property type="entry name" value="2-SUCCINYL-6-HYDROXY-2,4-CYCLOHEXADIENE-1-CARBOXYLATE SYNTHASE"/>
    <property type="match status" value="1"/>
</dbReference>
<feature type="region of interest" description="Disordered" evidence="3">
    <location>
        <begin position="503"/>
        <end position="522"/>
    </location>
</feature>
<dbReference type="PANTHER" id="PTHR43248:SF25">
    <property type="entry name" value="AB HYDROLASE-1 DOMAIN-CONTAINING PROTEIN-RELATED"/>
    <property type="match status" value="1"/>
</dbReference>
<dbReference type="Pfam" id="PF08386">
    <property type="entry name" value="Abhydrolase_4"/>
    <property type="match status" value="1"/>
</dbReference>
<dbReference type="InterPro" id="IPR013595">
    <property type="entry name" value="Pept_S33_TAP-like_C"/>
</dbReference>
<dbReference type="InterPro" id="IPR051601">
    <property type="entry name" value="Serine_prot/Carboxylest_S33"/>
</dbReference>
<dbReference type="SUPFAM" id="SSF53474">
    <property type="entry name" value="alpha/beta-Hydrolases"/>
    <property type="match status" value="1"/>
</dbReference>
<dbReference type="Gene3D" id="3.40.50.1820">
    <property type="entry name" value="alpha/beta hydrolase"/>
    <property type="match status" value="1"/>
</dbReference>
<gene>
    <name evidence="7" type="ORF">GCM10010383_50180</name>
</gene>
<dbReference type="EMBL" id="BMWC01000007">
    <property type="protein sequence ID" value="GGX14089.1"/>
    <property type="molecule type" value="Genomic_DNA"/>
</dbReference>
<proteinExistence type="inferred from homology"/>
<sequence length="534" mass="57735">MPSNPPLVPRVRTRGRLAVGALVTALFGQLLAGTAVAAPAAETLSPGHIAWKPCASPSGQGTFECATLKVPVDWKRPRGATVDLALARHRATDPERRIGSLLINPGGPGGSGVDFAFSAPESFSPDLLARFDIVGFDPRGVGLSNPVKCDADRVKAQEALIYPDSASSFAALREANRALGESCRDLTGPLVDHMDTGSVVRDMEAIRAGLGERRISYYGVSYGTAIGQQYAERYPHRVRAMTLDSNMDHSLGRWGFQKTEAAAVEESYGQFADWCARTASCALHGRDTRALFDSLYKRADAGDLVLPGDPPQTVAPQDLQSAALSYMYDPASWFDFARLLTELDASAPAAARSLRTYGEPTEFPFYPVMCQDYDFGVSSYATLARFERELARRAPVTRFSPLGWTVQTGCQNWPTEVTNPQRRLRVDGTPPILMTNSRYDPATPHSWGANAARQIGREAVLLTYDGVGHGDYWLSPCARDAIDTYLLTLKTPRKGTHCPAVWPTGPSAQRQSPAGGLVNPLPDLLGTGTYGRTA</sequence>
<protein>
    <submittedName>
        <fullName evidence="7">Peptidase</fullName>
    </submittedName>
</protein>